<feature type="compositionally biased region" description="Basic and acidic residues" evidence="1">
    <location>
        <begin position="8"/>
        <end position="24"/>
    </location>
</feature>
<dbReference type="Proteomes" id="UP000007174">
    <property type="component" value="Unassembled WGS sequence"/>
</dbReference>
<feature type="region of interest" description="Disordered" evidence="1">
    <location>
        <begin position="1"/>
        <end position="24"/>
    </location>
</feature>
<evidence type="ECO:0000256" key="1">
    <source>
        <dbReference type="SAM" id="MobiDB-lite"/>
    </source>
</evidence>
<accession>H1W3T6</accession>
<protein>
    <submittedName>
        <fullName evidence="2">Uncharacterized protein</fullName>
    </submittedName>
</protein>
<reference evidence="3" key="1">
    <citation type="journal article" date="2012" name="Nat. Genet.">
        <title>Lifestyle transitions in plant pathogenic Colletotrichum fungi deciphered by genome and transcriptome analyses.</title>
        <authorList>
            <person name="O'Connell R.J."/>
            <person name="Thon M.R."/>
            <person name="Hacquard S."/>
            <person name="Amyotte S.G."/>
            <person name="Kleemann J."/>
            <person name="Torres M.F."/>
            <person name="Damm U."/>
            <person name="Buiate E.A."/>
            <person name="Epstein L."/>
            <person name="Alkan N."/>
            <person name="Altmueller J."/>
            <person name="Alvarado-Balderrama L."/>
            <person name="Bauser C.A."/>
            <person name="Becker C."/>
            <person name="Birren B.W."/>
            <person name="Chen Z."/>
            <person name="Choi J."/>
            <person name="Crouch J.A."/>
            <person name="Duvick J.P."/>
            <person name="Farman M.A."/>
            <person name="Gan P."/>
            <person name="Heiman D."/>
            <person name="Henrissat B."/>
            <person name="Howard R.J."/>
            <person name="Kabbage M."/>
            <person name="Koch C."/>
            <person name="Kracher B."/>
            <person name="Kubo Y."/>
            <person name="Law A.D."/>
            <person name="Lebrun M.-H."/>
            <person name="Lee Y.-H."/>
            <person name="Miyara I."/>
            <person name="Moore N."/>
            <person name="Neumann U."/>
            <person name="Nordstroem K."/>
            <person name="Panaccione D.G."/>
            <person name="Panstruga R."/>
            <person name="Place M."/>
            <person name="Proctor R.H."/>
            <person name="Prusky D."/>
            <person name="Rech G."/>
            <person name="Reinhardt R."/>
            <person name="Rollins J.A."/>
            <person name="Rounsley S."/>
            <person name="Schardl C.L."/>
            <person name="Schwartz D.C."/>
            <person name="Shenoy N."/>
            <person name="Shirasu K."/>
            <person name="Sikhakolli U.R."/>
            <person name="Stueber K."/>
            <person name="Sukno S.A."/>
            <person name="Sweigard J.A."/>
            <person name="Takano Y."/>
            <person name="Takahara H."/>
            <person name="Trail F."/>
            <person name="van der Does H.C."/>
            <person name="Voll L.M."/>
            <person name="Will I."/>
            <person name="Young S."/>
            <person name="Zeng Q."/>
            <person name="Zhang J."/>
            <person name="Zhou S."/>
            <person name="Dickman M.B."/>
            <person name="Schulze-Lefert P."/>
            <person name="Ver Loren van Themaat E."/>
            <person name="Ma L.-J."/>
            <person name="Vaillancourt L.J."/>
        </authorList>
    </citation>
    <scope>NUCLEOTIDE SEQUENCE [LARGE SCALE GENOMIC DNA]</scope>
    <source>
        <strain evidence="3">IMI 349063</strain>
    </source>
</reference>
<organism evidence="2 3">
    <name type="scientific">Colletotrichum higginsianum (strain IMI 349063)</name>
    <name type="common">Crucifer anthracnose fungus</name>
    <dbReference type="NCBI Taxonomy" id="759273"/>
    <lineage>
        <taxon>Eukaryota</taxon>
        <taxon>Fungi</taxon>
        <taxon>Dikarya</taxon>
        <taxon>Ascomycota</taxon>
        <taxon>Pezizomycotina</taxon>
        <taxon>Sordariomycetes</taxon>
        <taxon>Hypocreomycetidae</taxon>
        <taxon>Glomerellales</taxon>
        <taxon>Glomerellaceae</taxon>
        <taxon>Colletotrichum</taxon>
        <taxon>Colletotrichum destructivum species complex</taxon>
    </lineage>
</organism>
<dbReference type="AlphaFoldDB" id="H1W3T6"/>
<gene>
    <name evidence="2" type="ORF">CH063_15650</name>
</gene>
<dbReference type="EMBL" id="CACQ02009415">
    <property type="protein sequence ID" value="CCF47149.1"/>
    <property type="molecule type" value="Genomic_DNA"/>
</dbReference>
<evidence type="ECO:0000313" key="3">
    <source>
        <dbReference type="Proteomes" id="UP000007174"/>
    </source>
</evidence>
<proteinExistence type="predicted"/>
<evidence type="ECO:0000313" key="2">
    <source>
        <dbReference type="EMBL" id="CCF47149.1"/>
    </source>
</evidence>
<dbReference type="HOGENOM" id="CLU_1796342_0_0_1"/>
<sequence length="144" mass="15824">MTAFLEEQPDKERRDGGKGEAKGVESVRDGEVDLGERIIRLCAHTTCCTRLGAFYIGVVGVLDRVETEPVRLVDDPGDVEGLPVVVVDGVALDGEIGRVPRVGVVEGRRDYVYPEDQRCKHVQDGPCGHDKRRPDVRNLTPCSQ</sequence>
<name>H1W3T6_COLHI</name>